<evidence type="ECO:0000313" key="2">
    <source>
        <dbReference type="EMBL" id="KAK7306077.1"/>
    </source>
</evidence>
<proteinExistence type="predicted"/>
<evidence type="ECO:0000256" key="1">
    <source>
        <dbReference type="SAM" id="MobiDB-lite"/>
    </source>
</evidence>
<dbReference type="EMBL" id="JAYMYQ010000011">
    <property type="protein sequence ID" value="KAK7306077.1"/>
    <property type="molecule type" value="Genomic_DNA"/>
</dbReference>
<name>A0AAN9PQC3_CANGL</name>
<protein>
    <submittedName>
        <fullName evidence="2">Uncharacterized protein</fullName>
    </submittedName>
</protein>
<dbReference type="Proteomes" id="UP001367508">
    <property type="component" value="Unassembled WGS sequence"/>
</dbReference>
<reference evidence="2 3" key="1">
    <citation type="submission" date="2024-01" db="EMBL/GenBank/DDBJ databases">
        <title>The genomes of 5 underutilized Papilionoideae crops provide insights into root nodulation and disease resistanc.</title>
        <authorList>
            <person name="Jiang F."/>
        </authorList>
    </citation>
    <scope>NUCLEOTIDE SEQUENCE [LARGE SCALE GENOMIC DNA]</scope>
    <source>
        <strain evidence="2">LVBAO_FW01</strain>
        <tissue evidence="2">Leaves</tissue>
    </source>
</reference>
<feature type="region of interest" description="Disordered" evidence="1">
    <location>
        <begin position="98"/>
        <end position="132"/>
    </location>
</feature>
<sequence length="132" mass="14958">MNSPFHASISFQSGFGKTVTVRPKPYVADFDHGLLSTRTSTDKVRPKAMASATVGKISTRFFGCSLRQCLNHHIILMFQNPKEALGIGVTERRTFQSSREIERTERSSQSLLETIKNWRETPRESSGLQRKK</sequence>
<evidence type="ECO:0000313" key="3">
    <source>
        <dbReference type="Proteomes" id="UP001367508"/>
    </source>
</evidence>
<comment type="caution">
    <text evidence="2">The sequence shown here is derived from an EMBL/GenBank/DDBJ whole genome shotgun (WGS) entry which is preliminary data.</text>
</comment>
<dbReference type="AlphaFoldDB" id="A0AAN9PQC3"/>
<organism evidence="2 3">
    <name type="scientific">Canavalia gladiata</name>
    <name type="common">Sword bean</name>
    <name type="synonym">Dolichos gladiatus</name>
    <dbReference type="NCBI Taxonomy" id="3824"/>
    <lineage>
        <taxon>Eukaryota</taxon>
        <taxon>Viridiplantae</taxon>
        <taxon>Streptophyta</taxon>
        <taxon>Embryophyta</taxon>
        <taxon>Tracheophyta</taxon>
        <taxon>Spermatophyta</taxon>
        <taxon>Magnoliopsida</taxon>
        <taxon>eudicotyledons</taxon>
        <taxon>Gunneridae</taxon>
        <taxon>Pentapetalae</taxon>
        <taxon>rosids</taxon>
        <taxon>fabids</taxon>
        <taxon>Fabales</taxon>
        <taxon>Fabaceae</taxon>
        <taxon>Papilionoideae</taxon>
        <taxon>50 kb inversion clade</taxon>
        <taxon>NPAAA clade</taxon>
        <taxon>indigoferoid/millettioid clade</taxon>
        <taxon>Phaseoleae</taxon>
        <taxon>Canavalia</taxon>
    </lineage>
</organism>
<gene>
    <name evidence="2" type="ORF">VNO77_43997</name>
</gene>
<keyword evidence="3" id="KW-1185">Reference proteome</keyword>
<accession>A0AAN9PQC3</accession>